<dbReference type="Gene3D" id="3.50.50.60">
    <property type="entry name" value="FAD/NAD(P)-binding domain"/>
    <property type="match status" value="2"/>
</dbReference>
<dbReference type="SUPFAM" id="SSF51905">
    <property type="entry name" value="FAD/NAD(P)-binding domain"/>
    <property type="match status" value="2"/>
</dbReference>
<proteinExistence type="inferred from homology"/>
<comment type="caution">
    <text evidence="15">The sequence shown here is derived from an EMBL/GenBank/DDBJ whole genome shotgun (WGS) entry which is preliminary data.</text>
</comment>
<organism evidence="15 16">
    <name type="scientific">Schistosoma mekongi</name>
    <name type="common">Parasitic worm</name>
    <dbReference type="NCBI Taxonomy" id="38744"/>
    <lineage>
        <taxon>Eukaryota</taxon>
        <taxon>Metazoa</taxon>
        <taxon>Spiralia</taxon>
        <taxon>Lophotrochozoa</taxon>
        <taxon>Platyhelminthes</taxon>
        <taxon>Trematoda</taxon>
        <taxon>Digenea</taxon>
        <taxon>Strigeidida</taxon>
        <taxon>Schistosomatoidea</taxon>
        <taxon>Schistosomatidae</taxon>
        <taxon>Schistosoma</taxon>
    </lineage>
</organism>
<keyword evidence="16" id="KW-1185">Reference proteome</keyword>
<feature type="region of interest" description="Disordered" evidence="12">
    <location>
        <begin position="152"/>
        <end position="184"/>
    </location>
</feature>
<comment type="cofactor">
    <cofactor evidence="1">
        <name>FAD</name>
        <dbReference type="ChEBI" id="CHEBI:57692"/>
    </cofactor>
</comment>
<evidence type="ECO:0008006" key="17">
    <source>
        <dbReference type="Google" id="ProtNLM"/>
    </source>
</evidence>
<feature type="region of interest" description="Disordered" evidence="12">
    <location>
        <begin position="680"/>
        <end position="699"/>
    </location>
</feature>
<evidence type="ECO:0000256" key="2">
    <source>
        <dbReference type="ARBA" id="ARBA00004173"/>
    </source>
</evidence>
<dbReference type="InterPro" id="IPR050446">
    <property type="entry name" value="FAD-oxidoreductase/Apoptosis"/>
</dbReference>
<evidence type="ECO:0000256" key="11">
    <source>
        <dbReference type="ARBA" id="ARBA00047786"/>
    </source>
</evidence>
<dbReference type="PANTHER" id="PTHR43557">
    <property type="entry name" value="APOPTOSIS-INDUCING FACTOR 1"/>
    <property type="match status" value="1"/>
</dbReference>
<dbReference type="Pfam" id="PF14721">
    <property type="entry name" value="AIF_C"/>
    <property type="match status" value="1"/>
</dbReference>
<comment type="subcellular location">
    <subcellularLocation>
        <location evidence="2">Mitochondrion</location>
    </subcellularLocation>
</comment>
<accession>A0AAE1ZLK7</accession>
<gene>
    <name evidence="15" type="ORF">MN116_000891</name>
</gene>
<dbReference type="Gene3D" id="3.30.390.30">
    <property type="match status" value="1"/>
</dbReference>
<keyword evidence="5" id="KW-0053">Apoptosis</keyword>
<keyword evidence="9" id="KW-0520">NAD</keyword>
<feature type="domain" description="Mitochondrial apoptosis-inducing factor C-terminal" evidence="14">
    <location>
        <begin position="639"/>
        <end position="692"/>
    </location>
</feature>
<dbReference type="InterPro" id="IPR029324">
    <property type="entry name" value="AIF_C"/>
</dbReference>
<evidence type="ECO:0000256" key="4">
    <source>
        <dbReference type="ARBA" id="ARBA00022630"/>
    </source>
</evidence>
<name>A0AAE1ZLK7_SCHME</name>
<dbReference type="PANTHER" id="PTHR43557:SF4">
    <property type="entry name" value="APOPTOSIS-INDUCING FACTOR 1, MITOCHONDRIAL"/>
    <property type="match status" value="1"/>
</dbReference>
<evidence type="ECO:0000256" key="1">
    <source>
        <dbReference type="ARBA" id="ARBA00001974"/>
    </source>
</evidence>
<keyword evidence="6" id="KW-0274">FAD</keyword>
<reference evidence="15" key="1">
    <citation type="submission" date="2022-04" db="EMBL/GenBank/DDBJ databases">
        <authorList>
            <person name="Xu L."/>
            <person name="Lv Z."/>
        </authorList>
    </citation>
    <scope>NUCLEOTIDE SEQUENCE</scope>
    <source>
        <strain evidence="15">LV_2022a</strain>
    </source>
</reference>
<dbReference type="PRINTS" id="PR00368">
    <property type="entry name" value="FADPNR"/>
</dbReference>
<evidence type="ECO:0000256" key="10">
    <source>
        <dbReference type="ARBA" id="ARBA00023128"/>
    </source>
</evidence>
<comment type="similarity">
    <text evidence="3">Belongs to the FAD-dependent oxidoreductase family.</text>
</comment>
<dbReference type="GO" id="GO:0046983">
    <property type="term" value="F:protein dimerization activity"/>
    <property type="evidence" value="ECO:0007669"/>
    <property type="project" value="InterPro"/>
</dbReference>
<dbReference type="SUPFAM" id="SSF55424">
    <property type="entry name" value="FAD/NAD-linked reductases, dimerisation (C-terminal) domain"/>
    <property type="match status" value="1"/>
</dbReference>
<comment type="catalytic activity">
    <reaction evidence="11">
        <text>A + NADH + H(+) = AH2 + NAD(+)</text>
        <dbReference type="Rhea" id="RHEA:11356"/>
        <dbReference type="ChEBI" id="CHEBI:13193"/>
        <dbReference type="ChEBI" id="CHEBI:15378"/>
        <dbReference type="ChEBI" id="CHEBI:17499"/>
        <dbReference type="ChEBI" id="CHEBI:57540"/>
        <dbReference type="ChEBI" id="CHEBI:57945"/>
    </reaction>
</comment>
<evidence type="ECO:0000259" key="14">
    <source>
        <dbReference type="Pfam" id="PF14721"/>
    </source>
</evidence>
<dbReference type="InterPro" id="IPR036188">
    <property type="entry name" value="FAD/NAD-bd_sf"/>
</dbReference>
<dbReference type="GO" id="GO:0006915">
    <property type="term" value="P:apoptotic process"/>
    <property type="evidence" value="ECO:0007669"/>
    <property type="project" value="UniProtKB-KW"/>
</dbReference>
<evidence type="ECO:0000256" key="6">
    <source>
        <dbReference type="ARBA" id="ARBA00022827"/>
    </source>
</evidence>
<dbReference type="GO" id="GO:0071949">
    <property type="term" value="F:FAD binding"/>
    <property type="evidence" value="ECO:0007669"/>
    <property type="project" value="TreeGrafter"/>
</dbReference>
<evidence type="ECO:0000256" key="9">
    <source>
        <dbReference type="ARBA" id="ARBA00023027"/>
    </source>
</evidence>
<dbReference type="GO" id="GO:0033108">
    <property type="term" value="P:mitochondrial respiratory chain complex assembly"/>
    <property type="evidence" value="ECO:0007669"/>
    <property type="project" value="TreeGrafter"/>
</dbReference>
<keyword evidence="7" id="KW-0809">Transit peptide</keyword>
<dbReference type="AlphaFoldDB" id="A0AAE1ZLK7"/>
<evidence type="ECO:0000313" key="15">
    <source>
        <dbReference type="EMBL" id="KAK4475619.1"/>
    </source>
</evidence>
<evidence type="ECO:0000256" key="5">
    <source>
        <dbReference type="ARBA" id="ARBA00022703"/>
    </source>
</evidence>
<evidence type="ECO:0000256" key="7">
    <source>
        <dbReference type="ARBA" id="ARBA00022946"/>
    </source>
</evidence>
<dbReference type="SMART" id="SM01353">
    <property type="entry name" value="AIF_C"/>
    <property type="match status" value="1"/>
</dbReference>
<dbReference type="EMBL" id="JALJAT010000001">
    <property type="protein sequence ID" value="KAK4475619.1"/>
    <property type="molecule type" value="Genomic_DNA"/>
</dbReference>
<feature type="compositionally biased region" description="Basic and acidic residues" evidence="12">
    <location>
        <begin position="680"/>
        <end position="691"/>
    </location>
</feature>
<sequence length="731" mass="80477">MTNILLGRKASFYIRGFFLGGAALCSKNQPTIICAPHHYYYIPESEYHMQSRLKYAQSQRRHLSNRLFKESGGGRVGSDTFMAIALVSILLGSCFAFRWYVNRLYDYNVVSEKKRVDKPRLGPDISRASDISEAISNTPSIQEEINKLSDRSPIVSQGHDQSISSGPTDTQSTESEKDLTKEVATSEFQDEVLESLVYVKPEDRIFPTHVPYIIVGAGAAGMSAARSIRASDPTSRILLISGGSGSSAISEPGIEETSFVEPPPYLRPPLSKELWNRNSVKEKKLLRSDGDIRKHSWLYYEPDSFFLKPEDLSSVQYGGVALMRGDPVVRLDPDKHTLFLASGRQITYDRCLLATGGSPRRCKQLETCSKTGVNLTDTGHVSYFHNIADYRHLRDLADKLRRTGGGRIAVIGGGFLGSELSVSLLKQPKLTDANVTSDSKDQVQSKLSVIHAFRETVPMGGVLPPCLASAVGRFESSKGVDLWSSSDVVSLSLVPNTRYVNNTVKEQKKSLPLENVTASSNSDRVRLRARRNTSGIERVEEVDVDHVVFSIGIEPNTKLSIDASLEIDPNNGGFLVNSELEARQGVYVAGDAASYWDPVVGCRRRVEHLNFAEEAGLLAGKNMAASLLSGSNTPASSTSSHYQHQSSIWSTLGPEISWDAVGLIDSRLLLTRAFFAHPGDDHSNSSDDKTSKTRSFSNIPDSNVGRITKGVVFYLTPKEKRLGWHLTMEYA</sequence>
<dbReference type="InterPro" id="IPR023753">
    <property type="entry name" value="FAD/NAD-binding_dom"/>
</dbReference>
<dbReference type="InterPro" id="IPR016156">
    <property type="entry name" value="FAD/NAD-linked_Rdtase_dimer_sf"/>
</dbReference>
<dbReference type="Pfam" id="PF07992">
    <property type="entry name" value="Pyr_redox_2"/>
    <property type="match status" value="1"/>
</dbReference>
<evidence type="ECO:0000256" key="8">
    <source>
        <dbReference type="ARBA" id="ARBA00023002"/>
    </source>
</evidence>
<dbReference type="GO" id="GO:0016174">
    <property type="term" value="F:NAD(P)H oxidase H2O2-forming activity"/>
    <property type="evidence" value="ECO:0007669"/>
    <property type="project" value="TreeGrafter"/>
</dbReference>
<evidence type="ECO:0000256" key="3">
    <source>
        <dbReference type="ARBA" id="ARBA00006442"/>
    </source>
</evidence>
<keyword evidence="10" id="KW-0496">Mitochondrion</keyword>
<dbReference type="Proteomes" id="UP001292079">
    <property type="component" value="Unassembled WGS sequence"/>
</dbReference>
<dbReference type="GO" id="GO:0005739">
    <property type="term" value="C:mitochondrion"/>
    <property type="evidence" value="ECO:0007669"/>
    <property type="project" value="UniProtKB-SubCell"/>
</dbReference>
<evidence type="ECO:0000259" key="13">
    <source>
        <dbReference type="Pfam" id="PF07992"/>
    </source>
</evidence>
<evidence type="ECO:0000313" key="16">
    <source>
        <dbReference type="Proteomes" id="UP001292079"/>
    </source>
</evidence>
<protein>
    <recommendedName>
        <fullName evidence="17">Apoptosis-inducing factor 1, mitochondrial</fullName>
    </recommendedName>
</protein>
<feature type="domain" description="FAD/NAD(P)-binding" evidence="13">
    <location>
        <begin position="212"/>
        <end position="614"/>
    </location>
</feature>
<keyword evidence="4" id="KW-0285">Flavoprotein</keyword>
<feature type="compositionally biased region" description="Polar residues" evidence="12">
    <location>
        <begin position="154"/>
        <end position="173"/>
    </location>
</feature>
<evidence type="ECO:0000256" key="12">
    <source>
        <dbReference type="SAM" id="MobiDB-lite"/>
    </source>
</evidence>
<keyword evidence="8" id="KW-0560">Oxidoreductase</keyword>
<reference evidence="15" key="2">
    <citation type="journal article" date="2023" name="Infect Dis Poverty">
        <title>Chromosome-scale genome of the human blood fluke Schistosoma mekongi and its implications for public health.</title>
        <authorList>
            <person name="Zhou M."/>
            <person name="Xu L."/>
            <person name="Xu D."/>
            <person name="Chen W."/>
            <person name="Khan J."/>
            <person name="Hu Y."/>
            <person name="Huang H."/>
            <person name="Wei H."/>
            <person name="Zhang Y."/>
            <person name="Chusongsang P."/>
            <person name="Tanasarnprasert K."/>
            <person name="Hu X."/>
            <person name="Limpanont Y."/>
            <person name="Lv Z."/>
        </authorList>
    </citation>
    <scope>NUCLEOTIDE SEQUENCE</scope>
    <source>
        <strain evidence="15">LV_2022a</strain>
    </source>
</reference>